<dbReference type="RefSeq" id="WP_279581265.1">
    <property type="nucleotide sequence ID" value="NZ_WOTO01000026.1"/>
</dbReference>
<dbReference type="EMBL" id="BAAANY010000004">
    <property type="protein sequence ID" value="GAA1664071.1"/>
    <property type="molecule type" value="Genomic_DNA"/>
</dbReference>
<evidence type="ECO:0000313" key="3">
    <source>
        <dbReference type="Proteomes" id="UP001500618"/>
    </source>
</evidence>
<evidence type="ECO:0000256" key="1">
    <source>
        <dbReference type="SAM" id="Phobius"/>
    </source>
</evidence>
<sequence length="115" mass="12283">MVRLFVSVVTVATVVTTMFLVIGGLLTAARTTLGDYDTVRNVALCLAMTWPLLRRAWYPLSLVLWIGFAIQLGDTVVGALHHEVPETVGPLCFAVALFLAAYGLSRSTADGSASI</sequence>
<accession>A0ABN2G2T8</accession>
<gene>
    <name evidence="2" type="ORF">GCM10009765_12030</name>
</gene>
<name>A0ABN2G2T8_9ACTN</name>
<reference evidence="2 3" key="1">
    <citation type="journal article" date="2019" name="Int. J. Syst. Evol. Microbiol.">
        <title>The Global Catalogue of Microorganisms (GCM) 10K type strain sequencing project: providing services to taxonomists for standard genome sequencing and annotation.</title>
        <authorList>
            <consortium name="The Broad Institute Genomics Platform"/>
            <consortium name="The Broad Institute Genome Sequencing Center for Infectious Disease"/>
            <person name="Wu L."/>
            <person name="Ma J."/>
        </authorList>
    </citation>
    <scope>NUCLEOTIDE SEQUENCE [LARGE SCALE GENOMIC DNA]</scope>
    <source>
        <strain evidence="2 3">JCM 14718</strain>
    </source>
</reference>
<keyword evidence="3" id="KW-1185">Reference proteome</keyword>
<organism evidence="2 3">
    <name type="scientific">Fodinicola feengrottensis</name>
    <dbReference type="NCBI Taxonomy" id="435914"/>
    <lineage>
        <taxon>Bacteria</taxon>
        <taxon>Bacillati</taxon>
        <taxon>Actinomycetota</taxon>
        <taxon>Actinomycetes</taxon>
        <taxon>Mycobacteriales</taxon>
        <taxon>Fodinicola</taxon>
    </lineage>
</organism>
<feature type="transmembrane region" description="Helical" evidence="1">
    <location>
        <begin position="6"/>
        <end position="26"/>
    </location>
</feature>
<protein>
    <submittedName>
        <fullName evidence="2">Uncharacterized protein</fullName>
    </submittedName>
</protein>
<proteinExistence type="predicted"/>
<dbReference type="Proteomes" id="UP001500618">
    <property type="component" value="Unassembled WGS sequence"/>
</dbReference>
<feature type="transmembrane region" description="Helical" evidence="1">
    <location>
        <begin position="87"/>
        <end position="105"/>
    </location>
</feature>
<keyword evidence="1" id="KW-0472">Membrane</keyword>
<keyword evidence="1" id="KW-1133">Transmembrane helix</keyword>
<comment type="caution">
    <text evidence="2">The sequence shown here is derived from an EMBL/GenBank/DDBJ whole genome shotgun (WGS) entry which is preliminary data.</text>
</comment>
<evidence type="ECO:0000313" key="2">
    <source>
        <dbReference type="EMBL" id="GAA1664071.1"/>
    </source>
</evidence>
<keyword evidence="1" id="KW-0812">Transmembrane</keyword>
<feature type="transmembrane region" description="Helical" evidence="1">
    <location>
        <begin position="56"/>
        <end position="81"/>
    </location>
</feature>